<sequence>MTLLILVFLTMLIMCFSVLAVMLRPRPEQTALTDRLATLVSQDAVTVGNAELLLKPSSQTGTFGWAEDLLAGARVFESLRVLTLQAKVTSSVSTLLLTCAVVGAGTLLLAYVVTGNILVAIGAGACLAYLPILRLQIRRNRRVAAFDAVLPDAIELCARSLRAGHSLIGAIGNVADEGPEPVKSEFAEVFRLQNFGLPIRDALTQLMDRMPSADLRVVVTGIMVQKDTGGNLAEIMDHITNLVRDRMRIKGDIRVHTAQGRLTGWILCLLPVILLGVINLVNPGYSSLLFRDPEGQKWLYRALVLMIFGGLIIRHIVKGIEV</sequence>
<protein>
    <submittedName>
        <fullName evidence="8">Tight adherence protein B</fullName>
    </submittedName>
</protein>
<feature type="transmembrane region" description="Helical" evidence="6">
    <location>
        <begin position="88"/>
        <end position="111"/>
    </location>
</feature>
<comment type="subcellular location">
    <subcellularLocation>
        <location evidence="1">Cell membrane</location>
        <topology evidence="1">Multi-pass membrane protein</topology>
    </subcellularLocation>
</comment>
<evidence type="ECO:0000256" key="1">
    <source>
        <dbReference type="ARBA" id="ARBA00004651"/>
    </source>
</evidence>
<evidence type="ECO:0000256" key="2">
    <source>
        <dbReference type="ARBA" id="ARBA00022475"/>
    </source>
</evidence>
<evidence type="ECO:0000256" key="3">
    <source>
        <dbReference type="ARBA" id="ARBA00022692"/>
    </source>
</evidence>
<dbReference type="RefSeq" id="WP_074654562.1">
    <property type="nucleotide sequence ID" value="NZ_FNSD01000001.1"/>
</dbReference>
<evidence type="ECO:0000313" key="9">
    <source>
        <dbReference type="Proteomes" id="UP000182409"/>
    </source>
</evidence>
<keyword evidence="3 6" id="KW-0812">Transmembrane</keyword>
<dbReference type="OrthoDB" id="9803381at2"/>
<dbReference type="Pfam" id="PF00482">
    <property type="entry name" value="T2SSF"/>
    <property type="match status" value="1"/>
</dbReference>
<dbReference type="Gene3D" id="1.20.81.30">
    <property type="entry name" value="Type II secretion system (T2SS), domain F"/>
    <property type="match status" value="1"/>
</dbReference>
<dbReference type="AlphaFoldDB" id="A0A1H4Q367"/>
<keyword evidence="4 6" id="KW-1133">Transmembrane helix</keyword>
<evidence type="ECO:0000313" key="8">
    <source>
        <dbReference type="EMBL" id="SEC14034.1"/>
    </source>
</evidence>
<evidence type="ECO:0000256" key="5">
    <source>
        <dbReference type="ARBA" id="ARBA00023136"/>
    </source>
</evidence>
<dbReference type="Proteomes" id="UP000182409">
    <property type="component" value="Unassembled WGS sequence"/>
</dbReference>
<dbReference type="EMBL" id="FNSD01000001">
    <property type="protein sequence ID" value="SEC14034.1"/>
    <property type="molecule type" value="Genomic_DNA"/>
</dbReference>
<dbReference type="GO" id="GO:0005886">
    <property type="term" value="C:plasma membrane"/>
    <property type="evidence" value="ECO:0007669"/>
    <property type="project" value="UniProtKB-SubCell"/>
</dbReference>
<feature type="transmembrane region" description="Helical" evidence="6">
    <location>
        <begin position="117"/>
        <end position="133"/>
    </location>
</feature>
<feature type="transmembrane region" description="Helical" evidence="6">
    <location>
        <begin position="298"/>
        <end position="317"/>
    </location>
</feature>
<accession>A0A1H4Q367</accession>
<proteinExistence type="predicted"/>
<feature type="domain" description="Type II secretion system protein GspF" evidence="7">
    <location>
        <begin position="154"/>
        <end position="278"/>
    </location>
</feature>
<name>A0A1H4Q367_9BACT</name>
<evidence type="ECO:0000259" key="7">
    <source>
        <dbReference type="Pfam" id="PF00482"/>
    </source>
</evidence>
<dbReference type="PANTHER" id="PTHR35007:SF1">
    <property type="entry name" value="PILUS ASSEMBLY PROTEIN"/>
    <property type="match status" value="1"/>
</dbReference>
<dbReference type="InterPro" id="IPR042094">
    <property type="entry name" value="T2SS_GspF_sf"/>
</dbReference>
<feature type="transmembrane region" description="Helical" evidence="6">
    <location>
        <begin position="262"/>
        <end position="278"/>
    </location>
</feature>
<gene>
    <name evidence="8" type="ORF">SAMN05443244_2753</name>
</gene>
<keyword evidence="5 6" id="KW-0472">Membrane</keyword>
<keyword evidence="2" id="KW-1003">Cell membrane</keyword>
<reference evidence="8 9" key="1">
    <citation type="submission" date="2016-10" db="EMBL/GenBank/DDBJ databases">
        <authorList>
            <person name="de Groot N.N."/>
        </authorList>
    </citation>
    <scope>NUCLEOTIDE SEQUENCE [LARGE SCALE GENOMIC DNA]</scope>
    <source>
        <strain evidence="8 9">AB35.6</strain>
    </source>
</reference>
<organism evidence="8 9">
    <name type="scientific">Terriglobus roseus</name>
    <dbReference type="NCBI Taxonomy" id="392734"/>
    <lineage>
        <taxon>Bacteria</taxon>
        <taxon>Pseudomonadati</taxon>
        <taxon>Acidobacteriota</taxon>
        <taxon>Terriglobia</taxon>
        <taxon>Terriglobales</taxon>
        <taxon>Acidobacteriaceae</taxon>
        <taxon>Terriglobus</taxon>
    </lineage>
</organism>
<evidence type="ECO:0000256" key="6">
    <source>
        <dbReference type="SAM" id="Phobius"/>
    </source>
</evidence>
<dbReference type="PANTHER" id="PTHR35007">
    <property type="entry name" value="INTEGRAL MEMBRANE PROTEIN-RELATED"/>
    <property type="match status" value="1"/>
</dbReference>
<feature type="transmembrane region" description="Helical" evidence="6">
    <location>
        <begin position="6"/>
        <end position="23"/>
    </location>
</feature>
<evidence type="ECO:0000256" key="4">
    <source>
        <dbReference type="ARBA" id="ARBA00022989"/>
    </source>
</evidence>
<dbReference type="InterPro" id="IPR018076">
    <property type="entry name" value="T2SS_GspF_dom"/>
</dbReference>